<feature type="compositionally biased region" description="Acidic residues" evidence="5">
    <location>
        <begin position="313"/>
        <end position="322"/>
    </location>
</feature>
<evidence type="ECO:0000256" key="1">
    <source>
        <dbReference type="ARBA" id="ARBA00004123"/>
    </source>
</evidence>
<feature type="compositionally biased region" description="Polar residues" evidence="5">
    <location>
        <begin position="449"/>
        <end position="460"/>
    </location>
</feature>
<dbReference type="Proteomes" id="UP000678499">
    <property type="component" value="Unassembled WGS sequence"/>
</dbReference>
<dbReference type="InterPro" id="IPR041913">
    <property type="entry name" value="POLD3_sf"/>
</dbReference>
<feature type="compositionally biased region" description="Acidic residues" evidence="5">
    <location>
        <begin position="393"/>
        <end position="402"/>
    </location>
</feature>
<feature type="compositionally biased region" description="Low complexity" evidence="5">
    <location>
        <begin position="207"/>
        <end position="220"/>
    </location>
</feature>
<sequence>MTVTDDKLLKLEEFVYDVQRTITPRWLSHELGIPLIETNSLLKKFVKNEEKKARWKDVKVIFAVTGESKTSRSHFEVALATSEDVDKVKARFRNCAAEIYCLHPSHASVKPTASILNANQEHLSESVCDLGKYDTIRSKISKQPRTNDEVEELRKAAFKTSESLGFIKNQVASKPTKANSEKTVNKSTAVKNEEVAVTRSFSDPIQKKTSPTKKPTNPKNALSAMFSKQAEKNKTAPPKQASLPVEVEVTAEVKEEAISLPENKKSEDIPKPREAQKRKPTKDSKGSSKPPAKKKKEETKKTQRKRIIALLSDSEEESDDEANDKRLRADDEEVVTVQKPDLESSDEEEVVPSTPLPAKEPRPASGKHKVKQWVEKTFLDDEGFMVTEKVIEEIEIDEDGTEETERTSPIKPPTPKKEQKDEKEKENKENTKKNEEKSHGKGRPKKPVATSSGKQSSIMNFFSKAK</sequence>
<keyword evidence="7" id="KW-1185">Reference proteome</keyword>
<dbReference type="InterPro" id="IPR019038">
    <property type="entry name" value="POLD3"/>
</dbReference>
<keyword evidence="4" id="KW-0539">Nucleus</keyword>
<feature type="compositionally biased region" description="Basic and acidic residues" evidence="5">
    <location>
        <begin position="256"/>
        <end position="286"/>
    </location>
</feature>
<dbReference type="PANTHER" id="PTHR17598:SF13">
    <property type="entry name" value="DNA POLYMERASE DELTA SUBUNIT 3"/>
    <property type="match status" value="1"/>
</dbReference>
<proteinExistence type="predicted"/>
<evidence type="ECO:0000256" key="2">
    <source>
        <dbReference type="ARBA" id="ARBA00017589"/>
    </source>
</evidence>
<dbReference type="PANTHER" id="PTHR17598">
    <property type="entry name" value="DNA POLYMERASE DELTA SUBUNIT 3"/>
    <property type="match status" value="1"/>
</dbReference>
<dbReference type="Pfam" id="PF09507">
    <property type="entry name" value="CDC27"/>
    <property type="match status" value="1"/>
</dbReference>
<evidence type="ECO:0000256" key="4">
    <source>
        <dbReference type="ARBA" id="ARBA00023242"/>
    </source>
</evidence>
<dbReference type="GO" id="GO:0043625">
    <property type="term" value="C:delta DNA polymerase complex"/>
    <property type="evidence" value="ECO:0007669"/>
    <property type="project" value="InterPro"/>
</dbReference>
<dbReference type="GO" id="GO:0003887">
    <property type="term" value="F:DNA-directed DNA polymerase activity"/>
    <property type="evidence" value="ECO:0007669"/>
    <property type="project" value="TreeGrafter"/>
</dbReference>
<evidence type="ECO:0000256" key="3">
    <source>
        <dbReference type="ARBA" id="ARBA00022705"/>
    </source>
</evidence>
<name>A0A7R9BV35_9CRUS</name>
<dbReference type="GO" id="GO:0006297">
    <property type="term" value="P:nucleotide-excision repair, DNA gap filling"/>
    <property type="evidence" value="ECO:0007669"/>
    <property type="project" value="TreeGrafter"/>
</dbReference>
<keyword evidence="3" id="KW-0235">DNA replication</keyword>
<dbReference type="EMBL" id="OA884310">
    <property type="protein sequence ID" value="CAD7280616.1"/>
    <property type="molecule type" value="Genomic_DNA"/>
</dbReference>
<feature type="region of interest" description="Disordered" evidence="5">
    <location>
        <begin position="392"/>
        <end position="466"/>
    </location>
</feature>
<dbReference type="GO" id="GO:1904161">
    <property type="term" value="P:DNA synthesis involved in UV-damage excision repair"/>
    <property type="evidence" value="ECO:0007669"/>
    <property type="project" value="TreeGrafter"/>
</dbReference>
<feature type="compositionally biased region" description="Basic and acidic residues" evidence="5">
    <location>
        <begin position="415"/>
        <end position="439"/>
    </location>
</feature>
<reference evidence="6" key="1">
    <citation type="submission" date="2020-11" db="EMBL/GenBank/DDBJ databases">
        <authorList>
            <person name="Tran Van P."/>
        </authorList>
    </citation>
    <scope>NUCLEOTIDE SEQUENCE</scope>
</reference>
<dbReference type="EMBL" id="CAJPEX010002273">
    <property type="protein sequence ID" value="CAG0920768.1"/>
    <property type="molecule type" value="Genomic_DNA"/>
</dbReference>
<evidence type="ECO:0000256" key="5">
    <source>
        <dbReference type="SAM" id="MobiDB-lite"/>
    </source>
</evidence>
<protein>
    <recommendedName>
        <fullName evidence="2">DNA polymerase delta subunit 3</fullName>
    </recommendedName>
</protein>
<accession>A0A7R9BV35</accession>
<feature type="region of interest" description="Disordered" evidence="5">
    <location>
        <begin position="198"/>
        <end position="220"/>
    </location>
</feature>
<gene>
    <name evidence="6" type="ORF">NMOB1V02_LOCUS8274</name>
</gene>
<comment type="subcellular location">
    <subcellularLocation>
        <location evidence="1">Nucleus</location>
    </subcellularLocation>
</comment>
<evidence type="ECO:0000313" key="6">
    <source>
        <dbReference type="EMBL" id="CAD7280616.1"/>
    </source>
</evidence>
<feature type="region of interest" description="Disordered" evidence="5">
    <location>
        <begin position="256"/>
        <end position="370"/>
    </location>
</feature>
<evidence type="ECO:0000313" key="7">
    <source>
        <dbReference type="Proteomes" id="UP000678499"/>
    </source>
</evidence>
<dbReference type="AlphaFoldDB" id="A0A7R9BV35"/>
<dbReference type="GO" id="GO:0006271">
    <property type="term" value="P:DNA strand elongation involved in DNA replication"/>
    <property type="evidence" value="ECO:0007669"/>
    <property type="project" value="TreeGrafter"/>
</dbReference>
<dbReference type="Gene3D" id="3.90.1030.20">
    <property type="entry name" value="DNA polymerase delta, p66 (Cdc27) subunit, wHTH domain"/>
    <property type="match status" value="1"/>
</dbReference>
<organism evidence="6">
    <name type="scientific">Notodromas monacha</name>
    <dbReference type="NCBI Taxonomy" id="399045"/>
    <lineage>
        <taxon>Eukaryota</taxon>
        <taxon>Metazoa</taxon>
        <taxon>Ecdysozoa</taxon>
        <taxon>Arthropoda</taxon>
        <taxon>Crustacea</taxon>
        <taxon>Oligostraca</taxon>
        <taxon>Ostracoda</taxon>
        <taxon>Podocopa</taxon>
        <taxon>Podocopida</taxon>
        <taxon>Cypridocopina</taxon>
        <taxon>Cypridoidea</taxon>
        <taxon>Cyprididae</taxon>
        <taxon>Notodromas</taxon>
    </lineage>
</organism>